<dbReference type="InterPro" id="IPR014752">
    <property type="entry name" value="Arrestin-like_C"/>
</dbReference>
<evidence type="ECO:0000259" key="3">
    <source>
        <dbReference type="SMART" id="SM01017"/>
    </source>
</evidence>
<feature type="region of interest" description="Disordered" evidence="2">
    <location>
        <begin position="380"/>
        <end position="418"/>
    </location>
</feature>
<dbReference type="PANTHER" id="PTHR11792">
    <property type="entry name" value="ARRESTIN"/>
    <property type="match status" value="1"/>
</dbReference>
<comment type="similarity">
    <text evidence="1">Belongs to the arrestin family.</text>
</comment>
<dbReference type="GO" id="GO:0001664">
    <property type="term" value="F:G protein-coupled receptor binding"/>
    <property type="evidence" value="ECO:0007669"/>
    <property type="project" value="TreeGrafter"/>
</dbReference>
<feature type="compositionally biased region" description="Basic and acidic residues" evidence="2">
    <location>
        <begin position="408"/>
        <end position="418"/>
    </location>
</feature>
<dbReference type="PANTHER" id="PTHR11792:SF18">
    <property type="entry name" value="FI20035P1"/>
    <property type="match status" value="1"/>
</dbReference>
<dbReference type="EMBL" id="OA567619">
    <property type="protein sequence ID" value="CAD7200603.1"/>
    <property type="molecule type" value="Genomic_DNA"/>
</dbReference>
<dbReference type="InterPro" id="IPR000698">
    <property type="entry name" value="Arrestin"/>
</dbReference>
<proteinExistence type="inferred from homology"/>
<dbReference type="InterPro" id="IPR014756">
    <property type="entry name" value="Ig_E-set"/>
</dbReference>
<feature type="region of interest" description="Disordered" evidence="2">
    <location>
        <begin position="77"/>
        <end position="97"/>
    </location>
</feature>
<evidence type="ECO:0000313" key="4">
    <source>
        <dbReference type="EMBL" id="CAD7200603.1"/>
    </source>
</evidence>
<dbReference type="SUPFAM" id="SSF81296">
    <property type="entry name" value="E set domains"/>
    <property type="match status" value="2"/>
</dbReference>
<dbReference type="AlphaFoldDB" id="A0A7R8VQ70"/>
<dbReference type="SMART" id="SM01017">
    <property type="entry name" value="Arrestin_C"/>
    <property type="match status" value="1"/>
</dbReference>
<dbReference type="GO" id="GO:0002031">
    <property type="term" value="P:G protein-coupled receptor internalization"/>
    <property type="evidence" value="ECO:0007669"/>
    <property type="project" value="TreeGrafter"/>
</dbReference>
<evidence type="ECO:0000256" key="2">
    <source>
        <dbReference type="SAM" id="MobiDB-lite"/>
    </source>
</evidence>
<accession>A0A7R8VQ70</accession>
<dbReference type="InterPro" id="IPR011022">
    <property type="entry name" value="Arrestin_C-like"/>
</dbReference>
<sequence>MSAAMCGRWMTKKIIWRQCNEQSTADNYLSTTAFNDSASYDNIISLNVDPTVPAERADEKLHRRSTVRMGIRVVQRAVPAEDEEEQAGPPPHASVDKPFLLSDGRVELEASLEKAVYSHGEPLLVNVAVHNNSSKTVRRIKVGLSGSLNITEKSESMSTSAELKYCYLVRNSLSIRILVEKQKQNRIVGIRETILFFVLQVSVRPFCLCPPGIRDTILFFVLQVSVRPFRLCPPGIRETILFFVRQVFVVQHVDVCMFSNGKFKNVVALINSREECPLGPGSSLSKTYTMSPAKGATKNWIALEDSFSKAGASLASTVNCASNSPEDRNVFAIYVSYYVKVKLLIGAMGGELALKLPFTLMHSNLDPDLVCLPPPVNTTPPPCPLKDSSNGGSTGSTRKKRVVEDEDVILRCDENEPT</sequence>
<organism evidence="4">
    <name type="scientific">Timema douglasi</name>
    <name type="common">Walking stick</name>
    <dbReference type="NCBI Taxonomy" id="61478"/>
    <lineage>
        <taxon>Eukaryota</taxon>
        <taxon>Metazoa</taxon>
        <taxon>Ecdysozoa</taxon>
        <taxon>Arthropoda</taxon>
        <taxon>Hexapoda</taxon>
        <taxon>Insecta</taxon>
        <taxon>Pterygota</taxon>
        <taxon>Neoptera</taxon>
        <taxon>Polyneoptera</taxon>
        <taxon>Phasmatodea</taxon>
        <taxon>Timematodea</taxon>
        <taxon>Timematoidea</taxon>
        <taxon>Timematidae</taxon>
        <taxon>Timema</taxon>
    </lineage>
</organism>
<dbReference type="GO" id="GO:0005737">
    <property type="term" value="C:cytoplasm"/>
    <property type="evidence" value="ECO:0007669"/>
    <property type="project" value="TreeGrafter"/>
</dbReference>
<gene>
    <name evidence="4" type="ORF">TDIB3V08_LOCUS6816</name>
</gene>
<feature type="domain" description="Arrestin C-terminal-like" evidence="3">
    <location>
        <begin position="102"/>
        <end position="365"/>
    </location>
</feature>
<dbReference type="Pfam" id="PF02752">
    <property type="entry name" value="Arrestin_C"/>
    <property type="match status" value="1"/>
</dbReference>
<dbReference type="Gene3D" id="2.60.40.640">
    <property type="match status" value="2"/>
</dbReference>
<protein>
    <recommendedName>
        <fullName evidence="3">Arrestin C-terminal-like domain-containing protein</fullName>
    </recommendedName>
</protein>
<dbReference type="GO" id="GO:0007165">
    <property type="term" value="P:signal transduction"/>
    <property type="evidence" value="ECO:0007669"/>
    <property type="project" value="InterPro"/>
</dbReference>
<reference evidence="4" key="1">
    <citation type="submission" date="2020-11" db="EMBL/GenBank/DDBJ databases">
        <authorList>
            <person name="Tran Van P."/>
        </authorList>
    </citation>
    <scope>NUCLEOTIDE SEQUENCE</scope>
</reference>
<evidence type="ECO:0000256" key="1">
    <source>
        <dbReference type="ARBA" id="ARBA00005298"/>
    </source>
</evidence>
<name>A0A7R8VQ70_TIMDO</name>